<feature type="non-terminal residue" evidence="1">
    <location>
        <position position="1"/>
    </location>
</feature>
<reference evidence="1" key="1">
    <citation type="submission" date="2021-03" db="EMBL/GenBank/DDBJ databases">
        <authorList>
            <consortium name="DOE Joint Genome Institute"/>
            <person name="Ahrendt S."/>
            <person name="Looney B.P."/>
            <person name="Miyauchi S."/>
            <person name="Morin E."/>
            <person name="Drula E."/>
            <person name="Courty P.E."/>
            <person name="Chicoki N."/>
            <person name="Fauchery L."/>
            <person name="Kohler A."/>
            <person name="Kuo A."/>
            <person name="Labutti K."/>
            <person name="Pangilinan J."/>
            <person name="Lipzen A."/>
            <person name="Riley R."/>
            <person name="Andreopoulos W."/>
            <person name="He G."/>
            <person name="Johnson J."/>
            <person name="Barry K.W."/>
            <person name="Grigoriev I.V."/>
            <person name="Nagy L."/>
            <person name="Hibbett D."/>
            <person name="Henrissat B."/>
            <person name="Matheny P.B."/>
            <person name="Labbe J."/>
            <person name="Martin F."/>
        </authorList>
    </citation>
    <scope>NUCLEOTIDE SEQUENCE</scope>
    <source>
        <strain evidence="1">HHB10654</strain>
    </source>
</reference>
<comment type="caution">
    <text evidence="1">The sequence shown here is derived from an EMBL/GenBank/DDBJ whole genome shotgun (WGS) entry which is preliminary data.</text>
</comment>
<evidence type="ECO:0000313" key="1">
    <source>
        <dbReference type="EMBL" id="KAI0054908.1"/>
    </source>
</evidence>
<reference evidence="1" key="2">
    <citation type="journal article" date="2022" name="New Phytol.">
        <title>Evolutionary transition to the ectomycorrhizal habit in the genomes of a hyperdiverse lineage of mushroom-forming fungi.</title>
        <authorList>
            <person name="Looney B."/>
            <person name="Miyauchi S."/>
            <person name="Morin E."/>
            <person name="Drula E."/>
            <person name="Courty P.E."/>
            <person name="Kohler A."/>
            <person name="Kuo A."/>
            <person name="LaButti K."/>
            <person name="Pangilinan J."/>
            <person name="Lipzen A."/>
            <person name="Riley R."/>
            <person name="Andreopoulos W."/>
            <person name="He G."/>
            <person name="Johnson J."/>
            <person name="Nolan M."/>
            <person name="Tritt A."/>
            <person name="Barry K.W."/>
            <person name="Grigoriev I.V."/>
            <person name="Nagy L.G."/>
            <person name="Hibbett D."/>
            <person name="Henrissat B."/>
            <person name="Matheny P.B."/>
            <person name="Labbe J."/>
            <person name="Martin F.M."/>
        </authorList>
    </citation>
    <scope>NUCLEOTIDE SEQUENCE</scope>
    <source>
        <strain evidence="1">HHB10654</strain>
    </source>
</reference>
<evidence type="ECO:0000313" key="2">
    <source>
        <dbReference type="Proteomes" id="UP000814140"/>
    </source>
</evidence>
<keyword evidence="2" id="KW-1185">Reference proteome</keyword>
<dbReference type="Proteomes" id="UP000814140">
    <property type="component" value="Unassembled WGS sequence"/>
</dbReference>
<dbReference type="EMBL" id="MU277330">
    <property type="protein sequence ID" value="KAI0054908.1"/>
    <property type="molecule type" value="Genomic_DNA"/>
</dbReference>
<name>A0ACB8SG93_9AGAM</name>
<accession>A0ACB8SG93</accession>
<protein>
    <submittedName>
        <fullName evidence="1">Uncharacterized protein</fullName>
    </submittedName>
</protein>
<proteinExistence type="predicted"/>
<feature type="non-terminal residue" evidence="1">
    <location>
        <position position="82"/>
    </location>
</feature>
<organism evidence="1 2">
    <name type="scientific">Artomyces pyxidatus</name>
    <dbReference type="NCBI Taxonomy" id="48021"/>
    <lineage>
        <taxon>Eukaryota</taxon>
        <taxon>Fungi</taxon>
        <taxon>Dikarya</taxon>
        <taxon>Basidiomycota</taxon>
        <taxon>Agaricomycotina</taxon>
        <taxon>Agaricomycetes</taxon>
        <taxon>Russulales</taxon>
        <taxon>Auriscalpiaceae</taxon>
        <taxon>Artomyces</taxon>
    </lineage>
</organism>
<sequence>VIDLGDFLSVIAQQKDTFSIIARVDAASLKGVEDCREKADKVAELVWQMTNYRFIYSSLYDHKRSPGTTRLKYSCAQNRHRQ</sequence>
<gene>
    <name evidence="1" type="ORF">BV25DRAFT_1771644</name>
</gene>